<evidence type="ECO:0000256" key="2">
    <source>
        <dbReference type="ARBA" id="ARBA00004613"/>
    </source>
</evidence>
<keyword evidence="6 7" id="KW-0975">Bacterial flagellum</keyword>
<dbReference type="PROSITE" id="PS00588">
    <property type="entry name" value="FLAGELLA_BB_ROD"/>
    <property type="match status" value="1"/>
</dbReference>
<comment type="caution">
    <text evidence="11">The sequence shown here is derived from an EMBL/GenBank/DDBJ whole genome shotgun (WGS) entry which is preliminary data.</text>
</comment>
<sequence length="555" mass="59117">MSISDIFNAATTGITLQRLAIEVTGENVANVNTEGYSRQRVVLETAPVRTANKYSLGTGVQLGGIQRSYDDLLQKQVMAASSGYQQNLAQETALSQIEPLFNELTESGLGQTIQDFFDSWSDLATKPQGTAERQTVLARAQIMLDSFHQINSSLETVRSNADNSLEAITGDISEKVKTIASLNDQIQMTELSSGASANELRDKRDLVMRQLSEKVGITYFEEPNGSLAVSLVNGQQLVNGSSYSTLYTHPNANGLNDIYITQMGNPPAAPDYNIDRNISSLVDGTVGEQGALGGTFLVRDGIVPDMQGRLDELAYKIASQVNELHKAGWGLSTTSTNLDFFQITPFNPATLNGNTTLNSNLVTNIQTTGLRTGMSVSGAGIPANAIITEILSPTSFKLSLPASATGATVPLVVAGGYSKSSAIVMNISDPRDVAAGQSDPQFYGAGAATGDNRNALAIAKLMTNTSEFSVGATNVAGYYSSLVSEVGLQAQSFTNVTTRGDAYLKQLSTLRQSASSVSLDEELTTLIKYQKAFEGSAKMINAATEMLDIVLNMVR</sequence>
<dbReference type="NCBIfam" id="TIGR02492">
    <property type="entry name" value="flgK_ends"/>
    <property type="match status" value="1"/>
</dbReference>
<dbReference type="Pfam" id="PF06429">
    <property type="entry name" value="Flg_bbr_C"/>
    <property type="match status" value="1"/>
</dbReference>
<keyword evidence="5 7" id="KW-0964">Secreted</keyword>
<evidence type="ECO:0000313" key="11">
    <source>
        <dbReference type="EMBL" id="MBT0663943.1"/>
    </source>
</evidence>
<accession>A0AAW4KZF1</accession>
<proteinExistence type="inferred from homology"/>
<evidence type="ECO:0000256" key="3">
    <source>
        <dbReference type="ARBA" id="ARBA00009677"/>
    </source>
</evidence>
<dbReference type="GO" id="GO:0005576">
    <property type="term" value="C:extracellular region"/>
    <property type="evidence" value="ECO:0007669"/>
    <property type="project" value="UniProtKB-SubCell"/>
</dbReference>
<evidence type="ECO:0000313" key="12">
    <source>
        <dbReference type="Proteomes" id="UP000811899"/>
    </source>
</evidence>
<dbReference type="Pfam" id="PF22638">
    <property type="entry name" value="FlgK_D1"/>
    <property type="match status" value="1"/>
</dbReference>
<dbReference type="InterPro" id="IPR001444">
    <property type="entry name" value="Flag_bb_rod_N"/>
</dbReference>
<evidence type="ECO:0000259" key="8">
    <source>
        <dbReference type="Pfam" id="PF00460"/>
    </source>
</evidence>
<dbReference type="SUPFAM" id="SSF64518">
    <property type="entry name" value="Phase 1 flagellin"/>
    <property type="match status" value="1"/>
</dbReference>
<keyword evidence="11" id="KW-0969">Cilium</keyword>
<evidence type="ECO:0000259" key="9">
    <source>
        <dbReference type="Pfam" id="PF06429"/>
    </source>
</evidence>
<dbReference type="Proteomes" id="UP000811899">
    <property type="component" value="Unassembled WGS sequence"/>
</dbReference>
<keyword evidence="11" id="KW-0966">Cell projection</keyword>
<dbReference type="Pfam" id="PF00460">
    <property type="entry name" value="Flg_bb_rod"/>
    <property type="match status" value="1"/>
</dbReference>
<evidence type="ECO:0000256" key="7">
    <source>
        <dbReference type="RuleBase" id="RU362065"/>
    </source>
</evidence>
<dbReference type="EMBL" id="JAHCVJ010000002">
    <property type="protein sequence ID" value="MBT0663943.1"/>
    <property type="molecule type" value="Genomic_DNA"/>
</dbReference>
<dbReference type="AlphaFoldDB" id="A0AAW4KZF1"/>
<feature type="domain" description="Flagellar basal-body/hook protein C-terminal" evidence="9">
    <location>
        <begin position="514"/>
        <end position="553"/>
    </location>
</feature>
<dbReference type="PANTHER" id="PTHR30033">
    <property type="entry name" value="FLAGELLAR HOOK-ASSOCIATED PROTEIN 1"/>
    <property type="match status" value="1"/>
</dbReference>
<comment type="subcellular location">
    <subcellularLocation>
        <location evidence="1 7">Bacterial flagellum</location>
    </subcellularLocation>
    <subcellularLocation>
        <location evidence="2 7">Secreted</location>
    </subcellularLocation>
</comment>
<feature type="domain" description="Flagellar hook-associated protein FlgK helical" evidence="10">
    <location>
        <begin position="94"/>
        <end position="341"/>
    </location>
</feature>
<dbReference type="InterPro" id="IPR019776">
    <property type="entry name" value="Flagellar_basal_body_rod_CS"/>
</dbReference>
<gene>
    <name evidence="7 11" type="primary">flgK</name>
    <name evidence="11" type="ORF">KI809_06475</name>
</gene>
<dbReference type="InterPro" id="IPR002371">
    <property type="entry name" value="FlgK"/>
</dbReference>
<protein>
    <recommendedName>
        <fullName evidence="4 7">Flagellar hook-associated protein 1</fullName>
        <shortName evidence="7">HAP1</shortName>
    </recommendedName>
</protein>
<evidence type="ECO:0000256" key="4">
    <source>
        <dbReference type="ARBA" id="ARBA00016244"/>
    </source>
</evidence>
<keyword evidence="12" id="KW-1185">Reference proteome</keyword>
<evidence type="ECO:0000256" key="1">
    <source>
        <dbReference type="ARBA" id="ARBA00004365"/>
    </source>
</evidence>
<evidence type="ECO:0000256" key="5">
    <source>
        <dbReference type="ARBA" id="ARBA00022525"/>
    </source>
</evidence>
<dbReference type="GO" id="GO:0005198">
    <property type="term" value="F:structural molecule activity"/>
    <property type="evidence" value="ECO:0007669"/>
    <property type="project" value="UniProtKB-UniRule"/>
</dbReference>
<dbReference type="InterPro" id="IPR053927">
    <property type="entry name" value="FlgK_helical"/>
</dbReference>
<dbReference type="PANTHER" id="PTHR30033:SF1">
    <property type="entry name" value="FLAGELLAR HOOK-ASSOCIATED PROTEIN 1"/>
    <property type="match status" value="1"/>
</dbReference>
<dbReference type="InterPro" id="IPR010930">
    <property type="entry name" value="Flg_bb/hook_C_dom"/>
</dbReference>
<evidence type="ECO:0000256" key="6">
    <source>
        <dbReference type="ARBA" id="ARBA00023143"/>
    </source>
</evidence>
<name>A0AAW4KZF1_9BACT</name>
<keyword evidence="11" id="KW-0282">Flagellum</keyword>
<dbReference type="RefSeq" id="WP_214170719.1">
    <property type="nucleotide sequence ID" value="NZ_JAHCVJ010000002.1"/>
</dbReference>
<evidence type="ECO:0000259" key="10">
    <source>
        <dbReference type="Pfam" id="PF22638"/>
    </source>
</evidence>
<dbReference type="PRINTS" id="PR01005">
    <property type="entry name" value="FLGHOOKAP1"/>
</dbReference>
<comment type="similarity">
    <text evidence="3 7">Belongs to the flagella basal body rod proteins family.</text>
</comment>
<dbReference type="GO" id="GO:0044780">
    <property type="term" value="P:bacterial-type flagellum assembly"/>
    <property type="evidence" value="ECO:0007669"/>
    <property type="project" value="InterPro"/>
</dbReference>
<reference evidence="11 12" key="1">
    <citation type="submission" date="2021-05" db="EMBL/GenBank/DDBJ databases">
        <title>The draft genome of Geobacter pelophilus DSM 12255.</title>
        <authorList>
            <person name="Xu Z."/>
            <person name="Masuda Y."/>
            <person name="Itoh H."/>
            <person name="Senoo K."/>
        </authorList>
    </citation>
    <scope>NUCLEOTIDE SEQUENCE [LARGE SCALE GENOMIC DNA]</scope>
    <source>
        <strain evidence="11 12">DSM 12255</strain>
    </source>
</reference>
<feature type="domain" description="Flagellar basal body rod protein N-terminal" evidence="8">
    <location>
        <begin position="8"/>
        <end position="36"/>
    </location>
</feature>
<dbReference type="GO" id="GO:0009424">
    <property type="term" value="C:bacterial-type flagellum hook"/>
    <property type="evidence" value="ECO:0007669"/>
    <property type="project" value="UniProtKB-UniRule"/>
</dbReference>
<organism evidence="11 12">
    <name type="scientific">Geoanaerobacter pelophilus</name>
    <dbReference type="NCBI Taxonomy" id="60036"/>
    <lineage>
        <taxon>Bacteria</taxon>
        <taxon>Pseudomonadati</taxon>
        <taxon>Thermodesulfobacteriota</taxon>
        <taxon>Desulfuromonadia</taxon>
        <taxon>Geobacterales</taxon>
        <taxon>Geobacteraceae</taxon>
        <taxon>Geoanaerobacter</taxon>
    </lineage>
</organism>